<sequence>GSGFPRLAASVVRLRQEPPRDRGYKHPEGLDLTPSARLDLLLSFCRLLPPSKILSLQPCGASRAVAPRYRLCWALPVACIPHFLVYLFATNAAIPSFTIAIPAWCAYPSTPLTEPILDKQLSAWRMRLKQQGSIRNALLPTIVFNSHTKRFHTRERVTVHRIYNLARGHTPQPV</sequence>
<evidence type="ECO:0000313" key="1">
    <source>
        <dbReference type="EMBL" id="CAE6471008.1"/>
    </source>
</evidence>
<reference evidence="1" key="1">
    <citation type="submission" date="2021-01" db="EMBL/GenBank/DDBJ databases">
        <authorList>
            <person name="Kaushik A."/>
        </authorList>
    </citation>
    <scope>NUCLEOTIDE SEQUENCE</scope>
    <source>
        <strain evidence="1">AG3-T5</strain>
    </source>
</reference>
<proteinExistence type="predicted"/>
<evidence type="ECO:0000313" key="2">
    <source>
        <dbReference type="Proteomes" id="UP000663841"/>
    </source>
</evidence>
<comment type="caution">
    <text evidence="1">The sequence shown here is derived from an EMBL/GenBank/DDBJ whole genome shotgun (WGS) entry which is preliminary data.</text>
</comment>
<protein>
    <submittedName>
        <fullName evidence="1">Uncharacterized protein</fullName>
    </submittedName>
</protein>
<accession>A0A8H3GXB2</accession>
<dbReference type="Proteomes" id="UP000663841">
    <property type="component" value="Unassembled WGS sequence"/>
</dbReference>
<dbReference type="EMBL" id="CAJMWW010000436">
    <property type="protein sequence ID" value="CAE6471008.1"/>
    <property type="molecule type" value="Genomic_DNA"/>
</dbReference>
<organism evidence="1 2">
    <name type="scientific">Rhizoctonia solani</name>
    <dbReference type="NCBI Taxonomy" id="456999"/>
    <lineage>
        <taxon>Eukaryota</taxon>
        <taxon>Fungi</taxon>
        <taxon>Dikarya</taxon>
        <taxon>Basidiomycota</taxon>
        <taxon>Agaricomycotina</taxon>
        <taxon>Agaricomycetes</taxon>
        <taxon>Cantharellales</taxon>
        <taxon>Ceratobasidiaceae</taxon>
        <taxon>Rhizoctonia</taxon>
    </lineage>
</organism>
<dbReference type="AlphaFoldDB" id="A0A8H3GXB2"/>
<gene>
    <name evidence="1" type="ORF">RDB_LOCUS176866</name>
</gene>
<feature type="non-terminal residue" evidence="1">
    <location>
        <position position="1"/>
    </location>
</feature>
<name>A0A8H3GXB2_9AGAM</name>